<comment type="similarity">
    <text evidence="2">Belongs to the TLS1 family.</text>
</comment>
<accession>A0A2A9MGP3</accession>
<dbReference type="GeneID" id="40305093"/>
<evidence type="ECO:0000256" key="2">
    <source>
        <dbReference type="ARBA" id="ARBA00007643"/>
    </source>
</evidence>
<dbReference type="AlphaFoldDB" id="A0A2A9MGP3"/>
<dbReference type="PANTHER" id="PTHR13486:SF2">
    <property type="entry name" value="SPLICING FACTOR C9ORF78"/>
    <property type="match status" value="1"/>
</dbReference>
<keyword evidence="3" id="KW-0539">Nucleus</keyword>
<comment type="caution">
    <text evidence="5">The sequence shown here is derived from an EMBL/GenBank/DDBJ whole genome shotgun (WGS) entry which is preliminary data.</text>
</comment>
<feature type="region of interest" description="Disordered" evidence="4">
    <location>
        <begin position="431"/>
        <end position="476"/>
    </location>
</feature>
<dbReference type="RefSeq" id="XP_029221697.1">
    <property type="nucleotide sequence ID" value="XM_029358785.1"/>
</dbReference>
<reference evidence="5 6" key="1">
    <citation type="submission" date="2017-09" db="EMBL/GenBank/DDBJ databases">
        <title>Genome sequencing of Besnoitia besnoiti strain Bb-Ger1.</title>
        <authorList>
            <person name="Schares G."/>
            <person name="Venepally P."/>
            <person name="Lorenzi H.A."/>
        </authorList>
    </citation>
    <scope>NUCLEOTIDE SEQUENCE [LARGE SCALE GENOMIC DNA]</scope>
    <source>
        <strain evidence="5 6">Bb-Ger1</strain>
    </source>
</reference>
<evidence type="ECO:0000256" key="1">
    <source>
        <dbReference type="ARBA" id="ARBA00004123"/>
    </source>
</evidence>
<dbReference type="KEGG" id="bbes:BESB_000300"/>
<evidence type="ECO:0000313" key="6">
    <source>
        <dbReference type="Proteomes" id="UP000224006"/>
    </source>
</evidence>
<keyword evidence="6" id="KW-1185">Reference proteome</keyword>
<dbReference type="STRING" id="94643.A0A2A9MGP3"/>
<sequence length="476" mass="53674">MERDKQRSRRQEVERRGRNPSSDDDDSRERRRGRDESYPPPRAAHRRDEKRTKRRRRSSSESRSRSRSPRRHRDERDSSPSPESRRRSRRRRASDSSAEEEEERHPPAVAAPRGQRRDESPSSPSPSAPGSNPDEASREGVREAAAPKSGETDDAASSAASALSSAPSFLSFRRRGFGAGFSLARLKAVHEEESFMYTESLEESLSSAEQGGAPAAGAESAASAAAGSRSGLRRGVSRRERGEEEAEKEEDDEQEMKLVLQSMREIQKSRQAHRRKGLDVLSMQEEQQAEQEGEEEGEDDLSGYGLLERNFSTVNSATGATLDKHLEEFLRERMQLKEAPKKEEAEPCEGETRGEGDLYRVPERLQVPDRSGEYKEQLNWLTGLTEVQLPMSVKLKNIEATEKAKRALLKKGEPEAVNDDEDPDAIQRKAFGQRYTWFDPDRRPRARAGDDKALQNFSQRARRAQQNKGRAAIGYG</sequence>
<feature type="compositionally biased region" description="Low complexity" evidence="4">
    <location>
        <begin position="203"/>
        <end position="230"/>
    </location>
</feature>
<feature type="region of interest" description="Disordered" evidence="4">
    <location>
        <begin position="1"/>
        <end position="169"/>
    </location>
</feature>
<feature type="compositionally biased region" description="Acidic residues" evidence="4">
    <location>
        <begin position="243"/>
        <end position="254"/>
    </location>
</feature>
<feature type="compositionally biased region" description="Basic and acidic residues" evidence="4">
    <location>
        <begin position="27"/>
        <end position="37"/>
    </location>
</feature>
<feature type="compositionally biased region" description="Basic and acidic residues" evidence="4">
    <location>
        <begin position="1"/>
        <end position="17"/>
    </location>
</feature>
<evidence type="ECO:0000256" key="3">
    <source>
        <dbReference type="ARBA" id="ARBA00023242"/>
    </source>
</evidence>
<organism evidence="5 6">
    <name type="scientific">Besnoitia besnoiti</name>
    <name type="common">Apicomplexan protozoan</name>
    <dbReference type="NCBI Taxonomy" id="94643"/>
    <lineage>
        <taxon>Eukaryota</taxon>
        <taxon>Sar</taxon>
        <taxon>Alveolata</taxon>
        <taxon>Apicomplexa</taxon>
        <taxon>Conoidasida</taxon>
        <taxon>Coccidia</taxon>
        <taxon>Eucoccidiorida</taxon>
        <taxon>Eimeriorina</taxon>
        <taxon>Sarcocystidae</taxon>
        <taxon>Besnoitia</taxon>
    </lineage>
</organism>
<evidence type="ECO:0000256" key="4">
    <source>
        <dbReference type="SAM" id="MobiDB-lite"/>
    </source>
</evidence>
<feature type="compositionally biased region" description="Low complexity" evidence="4">
    <location>
        <begin position="155"/>
        <end position="169"/>
    </location>
</feature>
<name>A0A2A9MGP3_BESBE</name>
<comment type="subcellular location">
    <subcellularLocation>
        <location evidence="1">Nucleus</location>
    </subcellularLocation>
</comment>
<dbReference type="GO" id="GO:0000398">
    <property type="term" value="P:mRNA splicing, via spliceosome"/>
    <property type="evidence" value="ECO:0007669"/>
    <property type="project" value="TreeGrafter"/>
</dbReference>
<dbReference type="InterPro" id="IPR010756">
    <property type="entry name" value="Tls1-like"/>
</dbReference>
<protein>
    <recommendedName>
        <fullName evidence="7">Hepatocellular carcinoma-associated antigen 59</fullName>
    </recommendedName>
</protein>
<dbReference type="EMBL" id="NWUJ01000001">
    <property type="protein sequence ID" value="PFH37688.1"/>
    <property type="molecule type" value="Genomic_DNA"/>
</dbReference>
<proteinExistence type="inferred from homology"/>
<dbReference type="OrthoDB" id="5627at2759"/>
<evidence type="ECO:0008006" key="7">
    <source>
        <dbReference type="Google" id="ProtNLM"/>
    </source>
</evidence>
<feature type="region of interest" description="Disordered" evidence="4">
    <location>
        <begin position="335"/>
        <end position="359"/>
    </location>
</feature>
<dbReference type="Pfam" id="PF07052">
    <property type="entry name" value="Hep_59"/>
    <property type="match status" value="1"/>
</dbReference>
<dbReference type="GO" id="GO:0005681">
    <property type="term" value="C:spliceosomal complex"/>
    <property type="evidence" value="ECO:0007669"/>
    <property type="project" value="TreeGrafter"/>
</dbReference>
<gene>
    <name evidence="5" type="ORF">BESB_000300</name>
</gene>
<evidence type="ECO:0000313" key="5">
    <source>
        <dbReference type="EMBL" id="PFH37688.1"/>
    </source>
</evidence>
<feature type="region of interest" description="Disordered" evidence="4">
    <location>
        <begin position="196"/>
        <end position="304"/>
    </location>
</feature>
<feature type="compositionally biased region" description="Acidic residues" evidence="4">
    <location>
        <begin position="287"/>
        <end position="301"/>
    </location>
</feature>
<feature type="compositionally biased region" description="Basic and acidic residues" evidence="4">
    <location>
        <begin position="439"/>
        <end position="453"/>
    </location>
</feature>
<dbReference type="Proteomes" id="UP000224006">
    <property type="component" value="Chromosome I"/>
</dbReference>
<dbReference type="PANTHER" id="PTHR13486">
    <property type="entry name" value="TELOMERE LENGTH AND SILENCING PROTEIN 1 TLS1 FAMILY MEMBER"/>
    <property type="match status" value="1"/>
</dbReference>
<dbReference type="VEuPathDB" id="ToxoDB:BESB_000300"/>